<feature type="region of interest" description="Disordered" evidence="1">
    <location>
        <begin position="52"/>
        <end position="74"/>
    </location>
</feature>
<reference evidence="2 3" key="1">
    <citation type="submission" date="2024-01" db="EMBL/GenBank/DDBJ databases">
        <title>Comparative genomics of Cryptococcus and Kwoniella reveals pathogenesis evolution and contrasting modes of karyotype evolution via chromosome fusion or intercentromeric recombination.</title>
        <authorList>
            <person name="Coelho M.A."/>
            <person name="David-Palma M."/>
            <person name="Shea T."/>
            <person name="Bowers K."/>
            <person name="McGinley-Smith S."/>
            <person name="Mohammad A.W."/>
            <person name="Gnirke A."/>
            <person name="Yurkov A.M."/>
            <person name="Nowrousian M."/>
            <person name="Sun S."/>
            <person name="Cuomo C.A."/>
            <person name="Heitman J."/>
        </authorList>
    </citation>
    <scope>NUCLEOTIDE SEQUENCE [LARGE SCALE GENOMIC DNA]</scope>
    <source>
        <strain evidence="2 3">CBS 6074</strain>
    </source>
</reference>
<proteinExistence type="predicted"/>
<keyword evidence="3" id="KW-1185">Reference proteome</keyword>
<evidence type="ECO:0000313" key="3">
    <source>
        <dbReference type="Proteomes" id="UP001355207"/>
    </source>
</evidence>
<gene>
    <name evidence="2" type="ORF">L201_004526</name>
</gene>
<dbReference type="Proteomes" id="UP001355207">
    <property type="component" value="Chromosome 5"/>
</dbReference>
<dbReference type="Pfam" id="PF21203">
    <property type="entry name" value="ECM10"/>
    <property type="match status" value="1"/>
</dbReference>
<evidence type="ECO:0000313" key="2">
    <source>
        <dbReference type="EMBL" id="WWC89601.1"/>
    </source>
</evidence>
<accession>A0AAX4JWF9</accession>
<evidence type="ECO:0008006" key="4">
    <source>
        <dbReference type="Google" id="ProtNLM"/>
    </source>
</evidence>
<dbReference type="AlphaFoldDB" id="A0AAX4JWF9"/>
<protein>
    <recommendedName>
        <fullName evidence="4">ER membrane protein complex subunit 10</fullName>
    </recommendedName>
</protein>
<dbReference type="EMBL" id="CP144102">
    <property type="protein sequence ID" value="WWC89601.1"/>
    <property type="molecule type" value="Genomic_DNA"/>
</dbReference>
<sequence length="227" mass="24681">MIVSAETTTTENQIPTYKIHHRFLSHPSPDTPLPFQHLGNLKIYETSNTFTTSLEEEEASSSQSNSNGGTVNTDDGKGWYQIGIQLNEFDIQNEWLFSSTKSCYLSTSTPKIKIHLSSSSSIPSSLSIQPSLSSINACSTNSTTSVKLPSNINELNFDFLKSIPKTFSPSLAPPPVVDPTTGTPAPPEVEKTFFQKYWMAIVGIALFFAMQMGPDEPKNGAPAAAAK</sequence>
<evidence type="ECO:0000256" key="1">
    <source>
        <dbReference type="SAM" id="MobiDB-lite"/>
    </source>
</evidence>
<organism evidence="2 3">
    <name type="scientific">Kwoniella dendrophila CBS 6074</name>
    <dbReference type="NCBI Taxonomy" id="1295534"/>
    <lineage>
        <taxon>Eukaryota</taxon>
        <taxon>Fungi</taxon>
        <taxon>Dikarya</taxon>
        <taxon>Basidiomycota</taxon>
        <taxon>Agaricomycotina</taxon>
        <taxon>Tremellomycetes</taxon>
        <taxon>Tremellales</taxon>
        <taxon>Cryptococcaceae</taxon>
        <taxon>Kwoniella</taxon>
    </lineage>
</organism>
<dbReference type="GeneID" id="91095196"/>
<name>A0AAX4JWF9_9TREE</name>
<dbReference type="RefSeq" id="XP_066076364.1">
    <property type="nucleotide sequence ID" value="XM_066220267.1"/>
</dbReference>
<dbReference type="CDD" id="cd22209">
    <property type="entry name" value="EMC10"/>
    <property type="match status" value="1"/>
</dbReference>